<evidence type="ECO:0000313" key="2">
    <source>
        <dbReference type="Proteomes" id="UP000053144"/>
    </source>
</evidence>
<protein>
    <submittedName>
        <fullName evidence="1">Uncharacterized protein</fullName>
    </submittedName>
</protein>
<sequence length="151" mass="17385">MRSFSKNKFLCFRPVVDIDCMLKSEVAPHRSSSPSHFSRVPTSEKQQMVTNSKPKSVYFHHVSPKRTISRVIKAAFYETILNKRDHHKNRYIHDSFVYKHKNLNTKDSDMSALPVAKIGKNCKGGRDRSSSSTFISLCHAFVWVSDMTIHI</sequence>
<evidence type="ECO:0000313" key="1">
    <source>
        <dbReference type="EMBL" id="KOM50417.1"/>
    </source>
</evidence>
<reference evidence="2" key="1">
    <citation type="journal article" date="2015" name="Proc. Natl. Acad. Sci. U.S.A.">
        <title>Genome sequencing of adzuki bean (Vigna angularis) provides insight into high starch and low fat accumulation and domestication.</title>
        <authorList>
            <person name="Yang K."/>
            <person name="Tian Z."/>
            <person name="Chen C."/>
            <person name="Luo L."/>
            <person name="Zhao B."/>
            <person name="Wang Z."/>
            <person name="Yu L."/>
            <person name="Li Y."/>
            <person name="Sun Y."/>
            <person name="Li W."/>
            <person name="Chen Y."/>
            <person name="Li Y."/>
            <person name="Zhang Y."/>
            <person name="Ai D."/>
            <person name="Zhao J."/>
            <person name="Shang C."/>
            <person name="Ma Y."/>
            <person name="Wu B."/>
            <person name="Wang M."/>
            <person name="Gao L."/>
            <person name="Sun D."/>
            <person name="Zhang P."/>
            <person name="Guo F."/>
            <person name="Wang W."/>
            <person name="Li Y."/>
            <person name="Wang J."/>
            <person name="Varshney R.K."/>
            <person name="Wang J."/>
            <person name="Ling H.Q."/>
            <person name="Wan P."/>
        </authorList>
    </citation>
    <scope>NUCLEOTIDE SEQUENCE</scope>
    <source>
        <strain evidence="2">cv. Jingnong 6</strain>
    </source>
</reference>
<gene>
    <name evidence="1" type="ORF">LR48_Vigan08g124400</name>
</gene>
<dbReference type="Proteomes" id="UP000053144">
    <property type="component" value="Chromosome 8"/>
</dbReference>
<name>A0A0L9V630_PHAAN</name>
<dbReference type="EMBL" id="CM003378">
    <property type="protein sequence ID" value="KOM50417.1"/>
    <property type="molecule type" value="Genomic_DNA"/>
</dbReference>
<proteinExistence type="predicted"/>
<dbReference type="AlphaFoldDB" id="A0A0L9V630"/>
<accession>A0A0L9V630</accession>
<dbReference type="Gramene" id="KOM50417">
    <property type="protein sequence ID" value="KOM50417"/>
    <property type="gene ID" value="LR48_Vigan08g124400"/>
</dbReference>
<organism evidence="1 2">
    <name type="scientific">Phaseolus angularis</name>
    <name type="common">Azuki bean</name>
    <name type="synonym">Vigna angularis</name>
    <dbReference type="NCBI Taxonomy" id="3914"/>
    <lineage>
        <taxon>Eukaryota</taxon>
        <taxon>Viridiplantae</taxon>
        <taxon>Streptophyta</taxon>
        <taxon>Embryophyta</taxon>
        <taxon>Tracheophyta</taxon>
        <taxon>Spermatophyta</taxon>
        <taxon>Magnoliopsida</taxon>
        <taxon>eudicotyledons</taxon>
        <taxon>Gunneridae</taxon>
        <taxon>Pentapetalae</taxon>
        <taxon>rosids</taxon>
        <taxon>fabids</taxon>
        <taxon>Fabales</taxon>
        <taxon>Fabaceae</taxon>
        <taxon>Papilionoideae</taxon>
        <taxon>50 kb inversion clade</taxon>
        <taxon>NPAAA clade</taxon>
        <taxon>indigoferoid/millettioid clade</taxon>
        <taxon>Phaseoleae</taxon>
        <taxon>Vigna</taxon>
    </lineage>
</organism>